<dbReference type="PANTHER" id="PTHR12110:SF41">
    <property type="entry name" value="INOSOSE DEHYDRATASE"/>
    <property type="match status" value="1"/>
</dbReference>
<dbReference type="InterPro" id="IPR036237">
    <property type="entry name" value="Xyl_isomerase-like_sf"/>
</dbReference>
<dbReference type="InterPro" id="IPR050312">
    <property type="entry name" value="IolE/XylAMocC-like"/>
</dbReference>
<gene>
    <name evidence="2" type="ORF">WMW72_28375</name>
</gene>
<keyword evidence="2" id="KW-0413">Isomerase</keyword>
<dbReference type="RefSeq" id="WP_341418961.1">
    <property type="nucleotide sequence ID" value="NZ_JBBPCC010000024.1"/>
</dbReference>
<dbReference type="EMBL" id="JBBPCC010000024">
    <property type="protein sequence ID" value="MEK8131830.1"/>
    <property type="molecule type" value="Genomic_DNA"/>
</dbReference>
<feature type="domain" description="Xylose isomerase-like TIM barrel" evidence="1">
    <location>
        <begin position="27"/>
        <end position="261"/>
    </location>
</feature>
<dbReference type="SUPFAM" id="SSF51658">
    <property type="entry name" value="Xylose isomerase-like"/>
    <property type="match status" value="1"/>
</dbReference>
<name>A0ABU9DSI8_9BACL</name>
<dbReference type="Pfam" id="PF01261">
    <property type="entry name" value="AP_endonuc_2"/>
    <property type="match status" value="1"/>
</dbReference>
<evidence type="ECO:0000313" key="2">
    <source>
        <dbReference type="EMBL" id="MEK8131830.1"/>
    </source>
</evidence>
<reference evidence="2 3" key="1">
    <citation type="submission" date="2024-04" db="EMBL/GenBank/DDBJ databases">
        <title>draft genome sequnece of Paenibacillus filicis.</title>
        <authorList>
            <person name="Kim D.-U."/>
        </authorList>
    </citation>
    <scope>NUCLEOTIDE SEQUENCE [LARGE SCALE GENOMIC DNA]</scope>
    <source>
        <strain evidence="2 3">KACC14197</strain>
    </source>
</reference>
<evidence type="ECO:0000259" key="1">
    <source>
        <dbReference type="Pfam" id="PF01261"/>
    </source>
</evidence>
<dbReference type="Gene3D" id="3.20.20.150">
    <property type="entry name" value="Divalent-metal-dependent TIM barrel enzymes"/>
    <property type="match status" value="1"/>
</dbReference>
<comment type="caution">
    <text evidence="2">The sequence shown here is derived from an EMBL/GenBank/DDBJ whole genome shotgun (WGS) entry which is preliminary data.</text>
</comment>
<protein>
    <submittedName>
        <fullName evidence="2">Sugar phosphate isomerase/epimerase</fullName>
    </submittedName>
</protein>
<dbReference type="Proteomes" id="UP001469365">
    <property type="component" value="Unassembled WGS sequence"/>
</dbReference>
<proteinExistence type="predicted"/>
<organism evidence="2 3">
    <name type="scientific">Paenibacillus filicis</name>
    <dbReference type="NCBI Taxonomy" id="669464"/>
    <lineage>
        <taxon>Bacteria</taxon>
        <taxon>Bacillati</taxon>
        <taxon>Bacillota</taxon>
        <taxon>Bacilli</taxon>
        <taxon>Bacillales</taxon>
        <taxon>Paenibacillaceae</taxon>
        <taxon>Paenibacillus</taxon>
    </lineage>
</organism>
<evidence type="ECO:0000313" key="3">
    <source>
        <dbReference type="Proteomes" id="UP001469365"/>
    </source>
</evidence>
<sequence>MAERSRFQGKIAAHAITWGQQHLQAVQDISKLGYRGIEPWASFALQYEDRPQAFRELLSGYGLSMTALYGGASGGQDESFGSLAARERILGYNVRLANLLAACEADILVLGPGGTRSRPTTPEELKIAAETVNELARRTAAIGVKACLHPHLWTEVQDEHEVAAMMELTDPDLVYFAPDSAHLLGAGMDPAAIIRKYGDRVAYVHLKDLTPRPDNPDHERGEELPFFCELGQGSVDTSSVLEVLTEIGYTGWVTLEVDESGNSPYQSMEICRDYVERQLGIPVRG</sequence>
<keyword evidence="3" id="KW-1185">Reference proteome</keyword>
<dbReference type="GO" id="GO:0016853">
    <property type="term" value="F:isomerase activity"/>
    <property type="evidence" value="ECO:0007669"/>
    <property type="project" value="UniProtKB-KW"/>
</dbReference>
<dbReference type="InterPro" id="IPR013022">
    <property type="entry name" value="Xyl_isomerase-like_TIM-brl"/>
</dbReference>
<accession>A0ABU9DSI8</accession>
<dbReference type="PANTHER" id="PTHR12110">
    <property type="entry name" value="HYDROXYPYRUVATE ISOMERASE"/>
    <property type="match status" value="1"/>
</dbReference>